<name>A0A9Q1K036_9CARY</name>
<dbReference type="EMBL" id="JAKOGI010000464">
    <property type="protein sequence ID" value="KAJ8434606.1"/>
    <property type="molecule type" value="Genomic_DNA"/>
</dbReference>
<reference evidence="2" key="1">
    <citation type="submission" date="2022-04" db="EMBL/GenBank/DDBJ databases">
        <title>Carnegiea gigantea Genome sequencing and assembly v2.</title>
        <authorList>
            <person name="Copetti D."/>
            <person name="Sanderson M.J."/>
            <person name="Burquez A."/>
            <person name="Wojciechowski M.F."/>
        </authorList>
    </citation>
    <scope>NUCLEOTIDE SEQUENCE</scope>
    <source>
        <strain evidence="2">SGP5-SGP5p</strain>
        <tissue evidence="2">Aerial part</tissue>
    </source>
</reference>
<keyword evidence="1" id="KW-0472">Membrane</keyword>
<feature type="transmembrane region" description="Helical" evidence="1">
    <location>
        <begin position="40"/>
        <end position="58"/>
    </location>
</feature>
<proteinExistence type="predicted"/>
<gene>
    <name evidence="2" type="ORF">Cgig2_025032</name>
</gene>
<evidence type="ECO:0000313" key="2">
    <source>
        <dbReference type="EMBL" id="KAJ8434606.1"/>
    </source>
</evidence>
<protein>
    <submittedName>
        <fullName evidence="2">Uncharacterized protein</fullName>
    </submittedName>
</protein>
<keyword evidence="3" id="KW-1185">Reference proteome</keyword>
<evidence type="ECO:0000256" key="1">
    <source>
        <dbReference type="SAM" id="Phobius"/>
    </source>
</evidence>
<keyword evidence="1" id="KW-0812">Transmembrane</keyword>
<organism evidence="2 3">
    <name type="scientific">Carnegiea gigantea</name>
    <dbReference type="NCBI Taxonomy" id="171969"/>
    <lineage>
        <taxon>Eukaryota</taxon>
        <taxon>Viridiplantae</taxon>
        <taxon>Streptophyta</taxon>
        <taxon>Embryophyta</taxon>
        <taxon>Tracheophyta</taxon>
        <taxon>Spermatophyta</taxon>
        <taxon>Magnoliopsida</taxon>
        <taxon>eudicotyledons</taxon>
        <taxon>Gunneridae</taxon>
        <taxon>Pentapetalae</taxon>
        <taxon>Caryophyllales</taxon>
        <taxon>Cactineae</taxon>
        <taxon>Cactaceae</taxon>
        <taxon>Cactoideae</taxon>
        <taxon>Echinocereeae</taxon>
        <taxon>Carnegiea</taxon>
    </lineage>
</organism>
<dbReference type="AlphaFoldDB" id="A0A9Q1K036"/>
<keyword evidence="1" id="KW-1133">Transmembrane helix</keyword>
<accession>A0A9Q1K036</accession>
<dbReference type="OrthoDB" id="2402896at2759"/>
<comment type="caution">
    <text evidence="2">The sequence shown here is derived from an EMBL/GenBank/DDBJ whole genome shotgun (WGS) entry which is preliminary data.</text>
</comment>
<evidence type="ECO:0000313" key="3">
    <source>
        <dbReference type="Proteomes" id="UP001153076"/>
    </source>
</evidence>
<sequence>MDTSIVEGREDEIEECKVAKKSLDIEVNEGDEDRNPIFELRALCYNVMVILDVFYFGVTMQMIRKMNLLITASQMNMNTRAHCEKYFIERKKLIELDVRSIHCEENGQGKSLNSSKIKKLSMNDVASSTSTSQGAFPLMSFHPTYYFDPSNSSSVFIPMMISPASSIALPLNLFANHTYSELAGI</sequence>
<dbReference type="Proteomes" id="UP001153076">
    <property type="component" value="Unassembled WGS sequence"/>
</dbReference>